<evidence type="ECO:0000313" key="1">
    <source>
        <dbReference type="EMBL" id="GMR44598.1"/>
    </source>
</evidence>
<keyword evidence="2" id="KW-1185">Reference proteome</keyword>
<dbReference type="AlphaFoldDB" id="A0AAN5CHN7"/>
<dbReference type="Proteomes" id="UP001328107">
    <property type="component" value="Unassembled WGS sequence"/>
</dbReference>
<reference evidence="2" key="1">
    <citation type="submission" date="2022-10" db="EMBL/GenBank/DDBJ databases">
        <title>Genome assembly of Pristionchus species.</title>
        <authorList>
            <person name="Yoshida K."/>
            <person name="Sommer R.J."/>
        </authorList>
    </citation>
    <scope>NUCLEOTIDE SEQUENCE [LARGE SCALE GENOMIC DNA]</scope>
    <source>
        <strain evidence="2">RS5460</strain>
    </source>
</reference>
<comment type="caution">
    <text evidence="1">The sequence shown here is derived from an EMBL/GenBank/DDBJ whole genome shotgun (WGS) entry which is preliminary data.</text>
</comment>
<feature type="non-terminal residue" evidence="1">
    <location>
        <position position="1"/>
    </location>
</feature>
<protein>
    <submittedName>
        <fullName evidence="1">Uncharacterized protein</fullName>
    </submittedName>
</protein>
<sequence>ALDGGDSRAISQSKYRTRRAVVLLPTNTFNTCTAPPSSTSYKLQWAGHAVYVTSELRQSILRCLEQSIRFH</sequence>
<gene>
    <name evidence="1" type="ORF">PMAYCL1PPCAC_14793</name>
</gene>
<accession>A0AAN5CHN7</accession>
<evidence type="ECO:0000313" key="2">
    <source>
        <dbReference type="Proteomes" id="UP001328107"/>
    </source>
</evidence>
<proteinExistence type="predicted"/>
<dbReference type="EMBL" id="BTRK01000004">
    <property type="protein sequence ID" value="GMR44598.1"/>
    <property type="molecule type" value="Genomic_DNA"/>
</dbReference>
<name>A0AAN5CHN7_9BILA</name>
<organism evidence="1 2">
    <name type="scientific">Pristionchus mayeri</name>
    <dbReference type="NCBI Taxonomy" id="1317129"/>
    <lineage>
        <taxon>Eukaryota</taxon>
        <taxon>Metazoa</taxon>
        <taxon>Ecdysozoa</taxon>
        <taxon>Nematoda</taxon>
        <taxon>Chromadorea</taxon>
        <taxon>Rhabditida</taxon>
        <taxon>Rhabditina</taxon>
        <taxon>Diplogasteromorpha</taxon>
        <taxon>Diplogasteroidea</taxon>
        <taxon>Neodiplogasteridae</taxon>
        <taxon>Pristionchus</taxon>
    </lineage>
</organism>